<accession>A0A8X6KMD3</accession>
<dbReference type="Proteomes" id="UP000887116">
    <property type="component" value="Unassembled WGS sequence"/>
</dbReference>
<comment type="caution">
    <text evidence="2">The sequence shown here is derived from an EMBL/GenBank/DDBJ whole genome shotgun (WGS) entry which is preliminary data.</text>
</comment>
<evidence type="ECO:0000256" key="1">
    <source>
        <dbReference type="SAM" id="MobiDB-lite"/>
    </source>
</evidence>
<feature type="region of interest" description="Disordered" evidence="1">
    <location>
        <begin position="23"/>
        <end position="71"/>
    </location>
</feature>
<organism evidence="2 3">
    <name type="scientific">Trichonephila clavata</name>
    <name type="common">Joro spider</name>
    <name type="synonym">Nephila clavata</name>
    <dbReference type="NCBI Taxonomy" id="2740835"/>
    <lineage>
        <taxon>Eukaryota</taxon>
        <taxon>Metazoa</taxon>
        <taxon>Ecdysozoa</taxon>
        <taxon>Arthropoda</taxon>
        <taxon>Chelicerata</taxon>
        <taxon>Arachnida</taxon>
        <taxon>Araneae</taxon>
        <taxon>Araneomorphae</taxon>
        <taxon>Entelegynae</taxon>
        <taxon>Araneoidea</taxon>
        <taxon>Nephilidae</taxon>
        <taxon>Trichonephila</taxon>
    </lineage>
</organism>
<proteinExistence type="predicted"/>
<sequence length="94" mass="10485">MSNKASRFLNKAATRRHNCTRFTQPSHRQVEKRSKQPIQGVVCTSTLGNPLASGEEHHGKSGGQQRTWKRESRRFYIARRVLGGGGDLPTEGVP</sequence>
<gene>
    <name evidence="2" type="ORF">TNCT_137831</name>
</gene>
<keyword evidence="3" id="KW-1185">Reference proteome</keyword>
<dbReference type="AlphaFoldDB" id="A0A8X6KMD3"/>
<name>A0A8X6KMD3_TRICU</name>
<evidence type="ECO:0000313" key="2">
    <source>
        <dbReference type="EMBL" id="GFQ78514.1"/>
    </source>
</evidence>
<reference evidence="2" key="1">
    <citation type="submission" date="2020-07" db="EMBL/GenBank/DDBJ databases">
        <title>Multicomponent nature underlies the extraordinary mechanical properties of spider dragline silk.</title>
        <authorList>
            <person name="Kono N."/>
            <person name="Nakamura H."/>
            <person name="Mori M."/>
            <person name="Yoshida Y."/>
            <person name="Ohtoshi R."/>
            <person name="Malay A.D."/>
            <person name="Moran D.A.P."/>
            <person name="Tomita M."/>
            <person name="Numata K."/>
            <person name="Arakawa K."/>
        </authorList>
    </citation>
    <scope>NUCLEOTIDE SEQUENCE</scope>
</reference>
<evidence type="ECO:0000313" key="3">
    <source>
        <dbReference type="Proteomes" id="UP000887116"/>
    </source>
</evidence>
<protein>
    <submittedName>
        <fullName evidence="2">Uncharacterized protein</fullName>
    </submittedName>
</protein>
<dbReference type="EMBL" id="BMAO01021924">
    <property type="protein sequence ID" value="GFQ78514.1"/>
    <property type="molecule type" value="Genomic_DNA"/>
</dbReference>